<dbReference type="PANTHER" id="PTHR43475:SF2">
    <property type="entry name" value="RIBOSE 1,5-BISPHOSPHATE ISOMERASE"/>
    <property type="match status" value="1"/>
</dbReference>
<dbReference type="RefSeq" id="WP_250583276.1">
    <property type="nucleotide sequence ID" value="NZ_JAKRVX010000002.1"/>
</dbReference>
<keyword evidence="3" id="KW-1185">Reference proteome</keyword>
<keyword evidence="2" id="KW-0396">Initiation factor</keyword>
<dbReference type="GO" id="GO:0046523">
    <property type="term" value="F:S-methyl-5-thioribose-1-phosphate isomerase activity"/>
    <property type="evidence" value="ECO:0007669"/>
    <property type="project" value="TreeGrafter"/>
</dbReference>
<dbReference type="Pfam" id="PF01008">
    <property type="entry name" value="IF-2B"/>
    <property type="match status" value="1"/>
</dbReference>
<dbReference type="EMBL" id="JAKRVX010000002">
    <property type="protein sequence ID" value="MCL9816253.1"/>
    <property type="molecule type" value="Genomic_DNA"/>
</dbReference>
<dbReference type="InterPro" id="IPR000649">
    <property type="entry name" value="IF-2B-related"/>
</dbReference>
<evidence type="ECO:0000313" key="3">
    <source>
        <dbReference type="Proteomes" id="UP001203207"/>
    </source>
</evidence>
<dbReference type="SUPFAM" id="SSF100950">
    <property type="entry name" value="NagB/RpiA/CoA transferase-like"/>
    <property type="match status" value="1"/>
</dbReference>
<protein>
    <submittedName>
        <fullName evidence="2">Translation initiation factor eIF-2B</fullName>
    </submittedName>
</protein>
<evidence type="ECO:0000256" key="1">
    <source>
        <dbReference type="RuleBase" id="RU003814"/>
    </source>
</evidence>
<keyword evidence="2" id="KW-0648">Protein biosynthesis</keyword>
<reference evidence="2" key="2">
    <citation type="submission" date="2022-02" db="EMBL/GenBank/DDBJ databases">
        <authorList>
            <person name="Elcheninov A.G."/>
            <person name="Sorokin D.Y."/>
            <person name="Kublanov I.V."/>
        </authorList>
    </citation>
    <scope>NUCLEOTIDE SEQUENCE</scope>
    <source>
        <strain evidence="2">AArc-St2</strain>
    </source>
</reference>
<dbReference type="Gene3D" id="3.40.50.10470">
    <property type="entry name" value="Translation initiation factor eif-2b, domain 2"/>
    <property type="match status" value="1"/>
</dbReference>
<sequence length="282" mass="31008">MIDETVAQISEMQTHSSSAVAVNAARALSELLEREYMSVEEFERDLEQNAGILRRANTSHASLHNVMREIERSVVDRANSVDAAKTLTKETIEQVVGDIETGKREAASRAAELFGPDETFLTHDFSSTVLEAVETAAQGGSHITAYVTEARPRFIGRRTARMLAAMDRVETHLCVDSAAGHYLSKCDRVLVGMDCIVNETLHNRVGTFQITTAANELGVPVVVVGSGVKIIDDGFVFENQYRSGSEVMLEPIEEIILENPAYDATPLELVDYVVTDNGIREY</sequence>
<comment type="similarity">
    <text evidence="1">Belongs to the eIF-2B alpha/beta/delta subunits family.</text>
</comment>
<dbReference type="InterPro" id="IPR037171">
    <property type="entry name" value="NagB/RpiA_transferase-like"/>
</dbReference>
<dbReference type="GO" id="GO:0003743">
    <property type="term" value="F:translation initiation factor activity"/>
    <property type="evidence" value="ECO:0007669"/>
    <property type="project" value="UniProtKB-KW"/>
</dbReference>
<gene>
    <name evidence="2" type="ORF">AArcSt2_04775</name>
</gene>
<name>A0AAE3K7R0_9EURY</name>
<comment type="caution">
    <text evidence="2">The sequence shown here is derived from an EMBL/GenBank/DDBJ whole genome shotgun (WGS) entry which is preliminary data.</text>
</comment>
<proteinExistence type="inferred from homology"/>
<dbReference type="GO" id="GO:0019509">
    <property type="term" value="P:L-methionine salvage from methylthioadenosine"/>
    <property type="evidence" value="ECO:0007669"/>
    <property type="project" value="TreeGrafter"/>
</dbReference>
<organism evidence="2 3">
    <name type="scientific">Natronocalculus amylovorans</name>
    <dbReference type="NCBI Taxonomy" id="2917812"/>
    <lineage>
        <taxon>Archaea</taxon>
        <taxon>Methanobacteriati</taxon>
        <taxon>Methanobacteriota</taxon>
        <taxon>Stenosarchaea group</taxon>
        <taxon>Halobacteria</taxon>
        <taxon>Halobacteriales</taxon>
        <taxon>Haloferacaceae</taxon>
        <taxon>Natronocalculus</taxon>
    </lineage>
</organism>
<dbReference type="InterPro" id="IPR042529">
    <property type="entry name" value="IF_2B-like_C"/>
</dbReference>
<dbReference type="InterPro" id="IPR027363">
    <property type="entry name" value="M1Pi_N"/>
</dbReference>
<dbReference type="Proteomes" id="UP001203207">
    <property type="component" value="Unassembled WGS sequence"/>
</dbReference>
<dbReference type="AlphaFoldDB" id="A0AAE3K7R0"/>
<dbReference type="Gene3D" id="1.20.120.420">
    <property type="entry name" value="translation initiation factor eif-2b, domain 1"/>
    <property type="match status" value="1"/>
</dbReference>
<evidence type="ECO:0000313" key="2">
    <source>
        <dbReference type="EMBL" id="MCL9816253.1"/>
    </source>
</evidence>
<accession>A0AAE3K7R0</accession>
<dbReference type="PANTHER" id="PTHR43475">
    <property type="entry name" value="METHYLTHIORIBOSE-1-PHOSPHATE ISOMERASE"/>
    <property type="match status" value="1"/>
</dbReference>
<reference evidence="2" key="1">
    <citation type="journal article" date="2022" name="Syst. Appl. Microbiol.">
        <title>Natronocalculus amylovorans gen. nov., sp. nov., and Natranaeroarchaeum aerophilus sp. nov., dominant culturable amylolytic natronoarchaea from hypersaline soda lakes in southwestern Siberia.</title>
        <authorList>
            <person name="Sorokin D.Y."/>
            <person name="Elcheninov A.G."/>
            <person name="Khizhniak T.V."/>
            <person name="Koenen M."/>
            <person name="Bale N.J."/>
            <person name="Damste J.S.S."/>
            <person name="Kublanov I.V."/>
        </authorList>
    </citation>
    <scope>NUCLEOTIDE SEQUENCE</scope>
    <source>
        <strain evidence="2">AArc-St2</strain>
    </source>
</reference>